<keyword evidence="2" id="KW-0408">Iron</keyword>
<sequence>MRSTASDKVSIATVDISGYLAGDAEATSQAASQIGQAMQTHGLLYLKGHGFPRHLSAQLFDRVAAFFASPTETKQALHLSNSRAMRGYEQVGDLRINDGQVDIKEAFMLGKEMPKDSAQFLMGPNQWPREDEVPGFRDAVMESFWEMNKVCAAVARLLALSLGLEETFFDGFVSNADSTPWMRAHRYPPAKPEAGFGNRWLGAHSDFGGITLLLQDSVGGLEFFDDSSETWHAVPPVQDSLVMNLGDLFGSPQPLHSFFMFLSATMLTCRVSAAWLERWTNGRYKSMRHRVMSAGGDKHRFSIAFFTMGDLGRVVECLPSCVGAGEKRRYEPIRVEEHLKERFSSTFDAGVYRE</sequence>
<gene>
    <name evidence="4" type="ORF">CDD82_6687</name>
</gene>
<evidence type="ECO:0000256" key="1">
    <source>
        <dbReference type="ARBA" id="ARBA00008056"/>
    </source>
</evidence>
<name>A0A2C5YQZ3_9HYPO</name>
<dbReference type="GO" id="GO:0044283">
    <property type="term" value="P:small molecule biosynthetic process"/>
    <property type="evidence" value="ECO:0007669"/>
    <property type="project" value="UniProtKB-ARBA"/>
</dbReference>
<dbReference type="InterPro" id="IPR050231">
    <property type="entry name" value="Iron_ascorbate_oxido_reductase"/>
</dbReference>
<evidence type="ECO:0000256" key="2">
    <source>
        <dbReference type="RuleBase" id="RU003682"/>
    </source>
</evidence>
<keyword evidence="5" id="KW-1185">Reference proteome</keyword>
<dbReference type="InterPro" id="IPR027443">
    <property type="entry name" value="IPNS-like_sf"/>
</dbReference>
<dbReference type="PRINTS" id="PR00682">
    <property type="entry name" value="IPNSYNTHASE"/>
</dbReference>
<dbReference type="InterPro" id="IPR044861">
    <property type="entry name" value="IPNS-like_FE2OG_OXY"/>
</dbReference>
<dbReference type="Gene3D" id="2.60.120.330">
    <property type="entry name" value="B-lactam Antibiotic, Isopenicillin N Synthase, Chain"/>
    <property type="match status" value="1"/>
</dbReference>
<evidence type="ECO:0000313" key="5">
    <source>
        <dbReference type="Proteomes" id="UP000224854"/>
    </source>
</evidence>
<dbReference type="AlphaFoldDB" id="A0A2C5YQZ3"/>
<dbReference type="OrthoDB" id="288590at2759"/>
<dbReference type="InterPro" id="IPR026992">
    <property type="entry name" value="DIOX_N"/>
</dbReference>
<feature type="domain" description="Fe2OG dioxygenase" evidence="3">
    <location>
        <begin position="178"/>
        <end position="309"/>
    </location>
</feature>
<organism evidence="4 5">
    <name type="scientific">Ophiocordyceps australis</name>
    <dbReference type="NCBI Taxonomy" id="1399860"/>
    <lineage>
        <taxon>Eukaryota</taxon>
        <taxon>Fungi</taxon>
        <taxon>Dikarya</taxon>
        <taxon>Ascomycota</taxon>
        <taxon>Pezizomycotina</taxon>
        <taxon>Sordariomycetes</taxon>
        <taxon>Hypocreomycetidae</taxon>
        <taxon>Hypocreales</taxon>
        <taxon>Ophiocordycipitaceae</taxon>
        <taxon>Ophiocordyceps</taxon>
    </lineage>
</organism>
<dbReference type="PROSITE" id="PS51471">
    <property type="entry name" value="FE2OG_OXY"/>
    <property type="match status" value="1"/>
</dbReference>
<protein>
    <recommendedName>
        <fullName evidence="3">Fe2OG dioxygenase domain-containing protein</fullName>
    </recommendedName>
</protein>
<dbReference type="SUPFAM" id="SSF51197">
    <property type="entry name" value="Clavaminate synthase-like"/>
    <property type="match status" value="2"/>
</dbReference>
<dbReference type="EMBL" id="NJEU01000709">
    <property type="protein sequence ID" value="PHH71187.1"/>
    <property type="molecule type" value="Genomic_DNA"/>
</dbReference>
<dbReference type="GO" id="GO:0016491">
    <property type="term" value="F:oxidoreductase activity"/>
    <property type="evidence" value="ECO:0007669"/>
    <property type="project" value="UniProtKB-KW"/>
</dbReference>
<keyword evidence="2" id="KW-0479">Metal-binding</keyword>
<dbReference type="InterPro" id="IPR005123">
    <property type="entry name" value="Oxoglu/Fe-dep_dioxygenase_dom"/>
</dbReference>
<dbReference type="Pfam" id="PF03171">
    <property type="entry name" value="2OG-FeII_Oxy"/>
    <property type="match status" value="1"/>
</dbReference>
<evidence type="ECO:0000259" key="3">
    <source>
        <dbReference type="PROSITE" id="PS51471"/>
    </source>
</evidence>
<keyword evidence="2" id="KW-0560">Oxidoreductase</keyword>
<dbReference type="Proteomes" id="UP000224854">
    <property type="component" value="Unassembled WGS sequence"/>
</dbReference>
<proteinExistence type="inferred from homology"/>
<comment type="similarity">
    <text evidence="1 2">Belongs to the iron/ascorbate-dependent oxidoreductase family.</text>
</comment>
<dbReference type="Pfam" id="PF14226">
    <property type="entry name" value="DIOX_N"/>
    <property type="match status" value="1"/>
</dbReference>
<comment type="caution">
    <text evidence="4">The sequence shown here is derived from an EMBL/GenBank/DDBJ whole genome shotgun (WGS) entry which is preliminary data.</text>
</comment>
<accession>A0A2C5YQZ3</accession>
<dbReference type="GO" id="GO:0046872">
    <property type="term" value="F:metal ion binding"/>
    <property type="evidence" value="ECO:0007669"/>
    <property type="project" value="UniProtKB-KW"/>
</dbReference>
<reference evidence="4 5" key="1">
    <citation type="submission" date="2017-06" db="EMBL/GenBank/DDBJ databases">
        <title>Ant-infecting Ophiocordyceps genomes reveal a high diversity of potential behavioral manipulation genes and a possible major role for enterotoxins.</title>
        <authorList>
            <person name="De Bekker C."/>
            <person name="Evans H.C."/>
            <person name="Brachmann A."/>
            <person name="Hughes D.P."/>
        </authorList>
    </citation>
    <scope>NUCLEOTIDE SEQUENCE [LARGE SCALE GENOMIC DNA]</scope>
    <source>
        <strain evidence="4 5">1348a</strain>
    </source>
</reference>
<evidence type="ECO:0000313" key="4">
    <source>
        <dbReference type="EMBL" id="PHH71187.1"/>
    </source>
</evidence>
<dbReference type="PANTHER" id="PTHR47990">
    <property type="entry name" value="2-OXOGLUTARATE (2OG) AND FE(II)-DEPENDENT OXYGENASE SUPERFAMILY PROTEIN-RELATED"/>
    <property type="match status" value="1"/>
</dbReference>